<gene>
    <name evidence="2" type="ORF">M407DRAFT_215751</name>
</gene>
<feature type="region of interest" description="Disordered" evidence="1">
    <location>
        <begin position="382"/>
        <end position="445"/>
    </location>
</feature>
<accession>A0A0C3Q2V6</accession>
<reference evidence="3" key="2">
    <citation type="submission" date="2015-01" db="EMBL/GenBank/DDBJ databases">
        <title>Evolutionary Origins and Diversification of the Mycorrhizal Mutualists.</title>
        <authorList>
            <consortium name="DOE Joint Genome Institute"/>
            <consortium name="Mycorrhizal Genomics Consortium"/>
            <person name="Kohler A."/>
            <person name="Kuo A."/>
            <person name="Nagy L.G."/>
            <person name="Floudas D."/>
            <person name="Copeland A."/>
            <person name="Barry K.W."/>
            <person name="Cichocki N."/>
            <person name="Veneault-Fourrey C."/>
            <person name="LaButti K."/>
            <person name="Lindquist E.A."/>
            <person name="Lipzen A."/>
            <person name="Lundell T."/>
            <person name="Morin E."/>
            <person name="Murat C."/>
            <person name="Riley R."/>
            <person name="Ohm R."/>
            <person name="Sun H."/>
            <person name="Tunlid A."/>
            <person name="Henrissat B."/>
            <person name="Grigoriev I.V."/>
            <person name="Hibbett D.S."/>
            <person name="Martin F."/>
        </authorList>
    </citation>
    <scope>NUCLEOTIDE SEQUENCE [LARGE SCALE GENOMIC DNA]</scope>
    <source>
        <strain evidence="3">MUT 4182</strain>
    </source>
</reference>
<evidence type="ECO:0000313" key="2">
    <source>
        <dbReference type="EMBL" id="KIO22885.1"/>
    </source>
</evidence>
<reference evidence="2 3" key="1">
    <citation type="submission" date="2014-04" db="EMBL/GenBank/DDBJ databases">
        <authorList>
            <consortium name="DOE Joint Genome Institute"/>
            <person name="Kuo A."/>
            <person name="Girlanda M."/>
            <person name="Perotto S."/>
            <person name="Kohler A."/>
            <person name="Nagy L.G."/>
            <person name="Floudas D."/>
            <person name="Copeland A."/>
            <person name="Barry K.W."/>
            <person name="Cichocki N."/>
            <person name="Veneault-Fourrey C."/>
            <person name="LaButti K."/>
            <person name="Lindquist E.A."/>
            <person name="Lipzen A."/>
            <person name="Lundell T."/>
            <person name="Morin E."/>
            <person name="Murat C."/>
            <person name="Sun H."/>
            <person name="Tunlid A."/>
            <person name="Henrissat B."/>
            <person name="Grigoriev I.V."/>
            <person name="Hibbett D.S."/>
            <person name="Martin F."/>
            <person name="Nordberg H.P."/>
            <person name="Cantor M.N."/>
            <person name="Hua S.X."/>
        </authorList>
    </citation>
    <scope>NUCLEOTIDE SEQUENCE [LARGE SCALE GENOMIC DNA]</scope>
    <source>
        <strain evidence="2 3">MUT 4182</strain>
    </source>
</reference>
<name>A0A0C3Q2V6_9AGAM</name>
<evidence type="ECO:0000256" key="1">
    <source>
        <dbReference type="SAM" id="MobiDB-lite"/>
    </source>
</evidence>
<dbReference type="AlphaFoldDB" id="A0A0C3Q2V6"/>
<feature type="compositionally biased region" description="Low complexity" evidence="1">
    <location>
        <begin position="406"/>
        <end position="415"/>
    </location>
</feature>
<evidence type="ECO:0000313" key="3">
    <source>
        <dbReference type="Proteomes" id="UP000054248"/>
    </source>
</evidence>
<feature type="compositionally biased region" description="Polar residues" evidence="1">
    <location>
        <begin position="431"/>
        <end position="445"/>
    </location>
</feature>
<dbReference type="EMBL" id="KN823098">
    <property type="protein sequence ID" value="KIO22885.1"/>
    <property type="molecule type" value="Genomic_DNA"/>
</dbReference>
<dbReference type="Proteomes" id="UP000054248">
    <property type="component" value="Unassembled WGS sequence"/>
</dbReference>
<proteinExistence type="predicted"/>
<protein>
    <submittedName>
        <fullName evidence="2">Uncharacterized protein</fullName>
    </submittedName>
</protein>
<keyword evidence="3" id="KW-1185">Reference proteome</keyword>
<dbReference type="HOGENOM" id="CLU_615669_0_0_1"/>
<sequence>MCLHMGCDKAVQAVLKKLSPDRFSNSQWGRAQEIARYTSNIITLLPQLETVVGKFKENRRTPRPGVAAFYKSLVVWYAKGLEYRGSNQPITPELLKMVDLAVDAGSLSVLESLVPAIVKHVRNDAAVKAVVQDLHSRRPGLAINPQTVRSLDKMIGDMLRAMIPRNVHSSSAFTGIREWVDLCLGVQHLGACTEILRRMHSESHRMDKNALSSVLLPLLPEVWSRVALQDIGLYGPEARPLAMVSAQVVNTWVERALGYTDVSLLFRELGRCPRINCRSCKLLAQLLPVGLEREEIRLRALGITEGRHVDQQLHRSRALSLKMLNGFYKASAGWKQTRNNGLQLLRAVPGGDLFWLRILGDPGYRSLMQKLDVASINPLPPLNPSTAPNAGPVAPVTTTASKRPHSQIQSSSQSIPHTPKQSDSGAKRPRLSNNQNITVIDLTSP</sequence>
<organism evidence="2 3">
    <name type="scientific">Tulasnella calospora MUT 4182</name>
    <dbReference type="NCBI Taxonomy" id="1051891"/>
    <lineage>
        <taxon>Eukaryota</taxon>
        <taxon>Fungi</taxon>
        <taxon>Dikarya</taxon>
        <taxon>Basidiomycota</taxon>
        <taxon>Agaricomycotina</taxon>
        <taxon>Agaricomycetes</taxon>
        <taxon>Cantharellales</taxon>
        <taxon>Tulasnellaceae</taxon>
        <taxon>Tulasnella</taxon>
    </lineage>
</organism>